<comment type="caution">
    <text evidence="6">The sequence shown here is derived from an EMBL/GenBank/DDBJ whole genome shotgun (WGS) entry which is preliminary data.</text>
</comment>
<dbReference type="PANTHER" id="PTHR13799">
    <property type="entry name" value="NGG1 INTERACTING FACTOR 3"/>
    <property type="match status" value="1"/>
</dbReference>
<keyword evidence="4 5" id="KW-0479">Metal-binding</keyword>
<dbReference type="PANTHER" id="PTHR13799:SF14">
    <property type="entry name" value="GTP CYCLOHYDROLASE 1 TYPE 2 HOMOLOG"/>
    <property type="match status" value="1"/>
</dbReference>
<dbReference type="Gene3D" id="3.40.1390.30">
    <property type="entry name" value="NIF3 (NGG1p interacting factor 3)-like"/>
    <property type="match status" value="2"/>
</dbReference>
<feature type="binding site" evidence="5">
    <location>
        <position position="63"/>
    </location>
    <ligand>
        <name>a divalent metal cation</name>
        <dbReference type="ChEBI" id="CHEBI:60240"/>
        <label>1</label>
    </ligand>
</feature>
<comment type="subunit">
    <text evidence="2">Homohexamer.</text>
</comment>
<accession>A0A1Y3XWN3</accession>
<proteinExistence type="inferred from homology"/>
<protein>
    <recommendedName>
        <fullName evidence="3">GTP cyclohydrolase 1 type 2 homolog</fullName>
    </recommendedName>
</protein>
<comment type="similarity">
    <text evidence="1">Belongs to the GTP cyclohydrolase I type 2/NIF3 family.</text>
</comment>
<dbReference type="EMBL" id="NFIE01000003">
    <property type="protein sequence ID" value="OUN89521.1"/>
    <property type="molecule type" value="Genomic_DNA"/>
</dbReference>
<dbReference type="GO" id="GO:0005737">
    <property type="term" value="C:cytoplasm"/>
    <property type="evidence" value="ECO:0007669"/>
    <property type="project" value="TreeGrafter"/>
</dbReference>
<dbReference type="Pfam" id="PF01784">
    <property type="entry name" value="DUF34_NIF3"/>
    <property type="match status" value="1"/>
</dbReference>
<keyword evidence="7" id="KW-1185">Reference proteome</keyword>
<dbReference type="GO" id="GO:0046872">
    <property type="term" value="F:metal ion binding"/>
    <property type="evidence" value="ECO:0007669"/>
    <property type="project" value="UniProtKB-KW"/>
</dbReference>
<reference evidence="7" key="1">
    <citation type="submission" date="2017-04" db="EMBL/GenBank/DDBJ databases">
        <title>Function of individual gut microbiota members based on whole genome sequencing of pure cultures obtained from chicken caecum.</title>
        <authorList>
            <person name="Medvecky M."/>
            <person name="Cejkova D."/>
            <person name="Polansky O."/>
            <person name="Karasova D."/>
            <person name="Kubasova T."/>
            <person name="Cizek A."/>
            <person name="Rychlik I."/>
        </authorList>
    </citation>
    <scope>NUCLEOTIDE SEQUENCE [LARGE SCALE GENOMIC DNA]</scope>
    <source>
        <strain evidence="7">An5</strain>
    </source>
</reference>
<name>A0A1Y3XWN3_9ACTN</name>
<dbReference type="OrthoDB" id="9795763at2"/>
<feature type="binding site" evidence="5">
    <location>
        <position position="226"/>
    </location>
    <ligand>
        <name>a divalent metal cation</name>
        <dbReference type="ChEBI" id="CHEBI:60240"/>
        <label>1</label>
    </ligand>
</feature>
<organism evidence="6 7">
    <name type="scientific">[Collinsella] massiliensis</name>
    <dbReference type="NCBI Taxonomy" id="1232426"/>
    <lineage>
        <taxon>Bacteria</taxon>
        <taxon>Bacillati</taxon>
        <taxon>Actinomycetota</taxon>
        <taxon>Coriobacteriia</taxon>
        <taxon>Coriobacteriales</taxon>
        <taxon>Coriobacteriaceae</taxon>
        <taxon>Enorma</taxon>
    </lineage>
</organism>
<evidence type="ECO:0000256" key="4">
    <source>
        <dbReference type="ARBA" id="ARBA00022723"/>
    </source>
</evidence>
<dbReference type="Proteomes" id="UP000195781">
    <property type="component" value="Unassembled WGS sequence"/>
</dbReference>
<gene>
    <name evidence="6" type="ORF">B5G02_01870</name>
</gene>
<evidence type="ECO:0000313" key="6">
    <source>
        <dbReference type="EMBL" id="OUN89521.1"/>
    </source>
</evidence>
<evidence type="ECO:0000256" key="3">
    <source>
        <dbReference type="ARBA" id="ARBA00022112"/>
    </source>
</evidence>
<evidence type="ECO:0000256" key="1">
    <source>
        <dbReference type="ARBA" id="ARBA00006964"/>
    </source>
</evidence>
<dbReference type="RefSeq" id="WP_094334962.1">
    <property type="nucleotide sequence ID" value="NZ_NFIE01000003.1"/>
</dbReference>
<dbReference type="AlphaFoldDB" id="A0A1Y3XWN3"/>
<sequence length="263" mass="29128">MKARDVIDMLEAQSSWVDWSHTRDMVLAGDPEREVQRVGVTWVATMACLREARERNVDLLISHENPLYAPTTQPYRIAYTARQRKLRLIQDAGLVVYRCHDVWDKIPAVGVADQWARVLGLSCTREVSSYIQHATVEDTTVHDLARRCAAALAPYGEDAVWVIGDLDARVRTIGLGTGAATDIFRMLAEPCDVCIVADDGITNFHDVQFALDVSVPLIIVNHACCEKPGIDAMVTWLGQRCRGAGVEVVRLDEGYTMHAVVAA</sequence>
<evidence type="ECO:0000256" key="2">
    <source>
        <dbReference type="ARBA" id="ARBA00011643"/>
    </source>
</evidence>
<feature type="binding site" evidence="5">
    <location>
        <position position="104"/>
    </location>
    <ligand>
        <name>a divalent metal cation</name>
        <dbReference type="ChEBI" id="CHEBI:60240"/>
        <label>1</label>
    </ligand>
</feature>
<evidence type="ECO:0000256" key="5">
    <source>
        <dbReference type="PIRSR" id="PIRSR602678-1"/>
    </source>
</evidence>
<feature type="binding site" evidence="5">
    <location>
        <position position="222"/>
    </location>
    <ligand>
        <name>a divalent metal cation</name>
        <dbReference type="ChEBI" id="CHEBI:60240"/>
        <label>1</label>
    </ligand>
</feature>
<evidence type="ECO:0000313" key="7">
    <source>
        <dbReference type="Proteomes" id="UP000195781"/>
    </source>
</evidence>
<dbReference type="SUPFAM" id="SSF102705">
    <property type="entry name" value="NIF3 (NGG1p interacting factor 3)-like"/>
    <property type="match status" value="1"/>
</dbReference>
<dbReference type="InterPro" id="IPR036069">
    <property type="entry name" value="DUF34/NIF3_sf"/>
</dbReference>
<dbReference type="InterPro" id="IPR002678">
    <property type="entry name" value="DUF34/NIF3"/>
</dbReference>